<dbReference type="Pfam" id="PF04969">
    <property type="entry name" value="CS"/>
    <property type="match status" value="1"/>
</dbReference>
<evidence type="ECO:0000256" key="2">
    <source>
        <dbReference type="SAM" id="MobiDB-lite"/>
    </source>
</evidence>
<dbReference type="OrthoDB" id="1564555at2759"/>
<name>A0A3N4IUR4_ASCIM</name>
<keyword evidence="5" id="KW-1185">Reference proteome</keyword>
<feature type="region of interest" description="Disordered" evidence="2">
    <location>
        <begin position="118"/>
        <end position="207"/>
    </location>
</feature>
<evidence type="ECO:0000313" key="5">
    <source>
        <dbReference type="Proteomes" id="UP000275078"/>
    </source>
</evidence>
<dbReference type="PANTHER" id="PTHR22932:SF1">
    <property type="entry name" value="CO-CHAPERONE PROTEIN DAF-41"/>
    <property type="match status" value="1"/>
</dbReference>
<feature type="compositionally biased region" description="Gly residues" evidence="2">
    <location>
        <begin position="133"/>
        <end position="142"/>
    </location>
</feature>
<dbReference type="PROSITE" id="PS51203">
    <property type="entry name" value="CS"/>
    <property type="match status" value="1"/>
</dbReference>
<reference evidence="4 5" key="1">
    <citation type="journal article" date="2018" name="Nat. Ecol. Evol.">
        <title>Pezizomycetes genomes reveal the molecular basis of ectomycorrhizal truffle lifestyle.</title>
        <authorList>
            <person name="Murat C."/>
            <person name="Payen T."/>
            <person name="Noel B."/>
            <person name="Kuo A."/>
            <person name="Morin E."/>
            <person name="Chen J."/>
            <person name="Kohler A."/>
            <person name="Krizsan K."/>
            <person name="Balestrini R."/>
            <person name="Da Silva C."/>
            <person name="Montanini B."/>
            <person name="Hainaut M."/>
            <person name="Levati E."/>
            <person name="Barry K.W."/>
            <person name="Belfiori B."/>
            <person name="Cichocki N."/>
            <person name="Clum A."/>
            <person name="Dockter R.B."/>
            <person name="Fauchery L."/>
            <person name="Guy J."/>
            <person name="Iotti M."/>
            <person name="Le Tacon F."/>
            <person name="Lindquist E.A."/>
            <person name="Lipzen A."/>
            <person name="Malagnac F."/>
            <person name="Mello A."/>
            <person name="Molinier V."/>
            <person name="Miyauchi S."/>
            <person name="Poulain J."/>
            <person name="Riccioni C."/>
            <person name="Rubini A."/>
            <person name="Sitrit Y."/>
            <person name="Splivallo R."/>
            <person name="Traeger S."/>
            <person name="Wang M."/>
            <person name="Zifcakova L."/>
            <person name="Wipf D."/>
            <person name="Zambonelli A."/>
            <person name="Paolocci F."/>
            <person name="Nowrousian M."/>
            <person name="Ottonello S."/>
            <person name="Baldrian P."/>
            <person name="Spatafora J.W."/>
            <person name="Henrissat B."/>
            <person name="Nagy L.G."/>
            <person name="Aury J.M."/>
            <person name="Wincker P."/>
            <person name="Grigoriev I.V."/>
            <person name="Bonfante P."/>
            <person name="Martin F.M."/>
        </authorList>
    </citation>
    <scope>NUCLEOTIDE SEQUENCE [LARGE SCALE GENOMIC DNA]</scope>
    <source>
        <strain evidence="4 5">RN42</strain>
    </source>
</reference>
<dbReference type="AlphaFoldDB" id="A0A3N4IUR4"/>
<dbReference type="InterPro" id="IPR008978">
    <property type="entry name" value="HSP20-like_chaperone"/>
</dbReference>
<dbReference type="GO" id="GO:0005829">
    <property type="term" value="C:cytosol"/>
    <property type="evidence" value="ECO:0007669"/>
    <property type="project" value="TreeGrafter"/>
</dbReference>
<dbReference type="GO" id="GO:0051131">
    <property type="term" value="P:chaperone-mediated protein complex assembly"/>
    <property type="evidence" value="ECO:0007669"/>
    <property type="project" value="TreeGrafter"/>
</dbReference>
<dbReference type="STRING" id="1160509.A0A3N4IUR4"/>
<protein>
    <submittedName>
        <fullName evidence="4">HSP20-like chaperone</fullName>
    </submittedName>
</protein>
<gene>
    <name evidence="4" type="ORF">BJ508DRAFT_409921</name>
</gene>
<dbReference type="SUPFAM" id="SSF49764">
    <property type="entry name" value="HSP20-like chaperones"/>
    <property type="match status" value="1"/>
</dbReference>
<dbReference type="FunFam" id="2.60.40.790:FF:000013">
    <property type="entry name" value="Very-long-chain (3R)-3-hydroxyacyl-CoA dehydratase"/>
    <property type="match status" value="1"/>
</dbReference>
<evidence type="ECO:0000259" key="3">
    <source>
        <dbReference type="PROSITE" id="PS51203"/>
    </source>
</evidence>
<dbReference type="Proteomes" id="UP000275078">
    <property type="component" value="Unassembled WGS sequence"/>
</dbReference>
<feature type="domain" description="CS" evidence="3">
    <location>
        <begin position="3"/>
        <end position="101"/>
    </location>
</feature>
<feature type="compositionally biased region" description="Gly residues" evidence="2">
    <location>
        <begin position="155"/>
        <end position="168"/>
    </location>
</feature>
<feature type="compositionally biased region" description="Acidic residues" evidence="2">
    <location>
        <begin position="118"/>
        <end position="129"/>
    </location>
</feature>
<dbReference type="PANTHER" id="PTHR22932">
    <property type="entry name" value="TELOMERASE-BINDING PROTEIN P23 HSP90 CO-CHAPERONE"/>
    <property type="match status" value="1"/>
</dbReference>
<dbReference type="InterPro" id="IPR045250">
    <property type="entry name" value="p23-like"/>
</dbReference>
<dbReference type="GO" id="GO:0005634">
    <property type="term" value="C:nucleus"/>
    <property type="evidence" value="ECO:0007669"/>
    <property type="project" value="TreeGrafter"/>
</dbReference>
<dbReference type="GO" id="GO:0051879">
    <property type="term" value="F:Hsp90 protein binding"/>
    <property type="evidence" value="ECO:0007669"/>
    <property type="project" value="InterPro"/>
</dbReference>
<feature type="compositionally biased region" description="Acidic residues" evidence="2">
    <location>
        <begin position="185"/>
        <end position="199"/>
    </location>
</feature>
<dbReference type="GO" id="GO:0051087">
    <property type="term" value="F:protein-folding chaperone binding"/>
    <property type="evidence" value="ECO:0007669"/>
    <property type="project" value="TreeGrafter"/>
</dbReference>
<evidence type="ECO:0000313" key="4">
    <source>
        <dbReference type="EMBL" id="RPA88001.1"/>
    </source>
</evidence>
<dbReference type="GO" id="GO:0006457">
    <property type="term" value="P:protein folding"/>
    <property type="evidence" value="ECO:0007669"/>
    <property type="project" value="TreeGrafter"/>
</dbReference>
<sequence>MSPLAPEVLWAQRSNEHEAEKNIVYLTINVSELKPESIKLDIQPTKLSFAGTTVKGQEYAVDLEFFEEIDPAESNKRISSRAIELALRKKEAKAEFWPRLLKEKKKLHFLRTDFDKWVDEDEQDPEEENPMAGMGGMGGMGGDDPMANFDFSSLGGAGGMGGMGGDGPGAFDPSQIKSFGGAGGDDSDDDMPDLEENETDEKAAEKK</sequence>
<evidence type="ECO:0000256" key="1">
    <source>
        <dbReference type="ARBA" id="ARBA00025733"/>
    </source>
</evidence>
<comment type="similarity">
    <text evidence="1">Belongs to the p23/wos2 family.</text>
</comment>
<dbReference type="Gene3D" id="2.60.40.790">
    <property type="match status" value="1"/>
</dbReference>
<dbReference type="InterPro" id="IPR007052">
    <property type="entry name" value="CS_dom"/>
</dbReference>
<organism evidence="4 5">
    <name type="scientific">Ascobolus immersus RN42</name>
    <dbReference type="NCBI Taxonomy" id="1160509"/>
    <lineage>
        <taxon>Eukaryota</taxon>
        <taxon>Fungi</taxon>
        <taxon>Dikarya</taxon>
        <taxon>Ascomycota</taxon>
        <taxon>Pezizomycotina</taxon>
        <taxon>Pezizomycetes</taxon>
        <taxon>Pezizales</taxon>
        <taxon>Ascobolaceae</taxon>
        <taxon>Ascobolus</taxon>
    </lineage>
</organism>
<accession>A0A3N4IUR4</accession>
<dbReference type="EMBL" id="ML119645">
    <property type="protein sequence ID" value="RPA88001.1"/>
    <property type="molecule type" value="Genomic_DNA"/>
</dbReference>
<proteinExistence type="inferred from homology"/>
<dbReference type="CDD" id="cd06465">
    <property type="entry name" value="p23_hB-ind1_like"/>
    <property type="match status" value="1"/>
</dbReference>